<keyword evidence="2" id="KW-1185">Reference proteome</keyword>
<proteinExistence type="predicted"/>
<dbReference type="OrthoDB" id="6149185at2759"/>
<gene>
    <name evidence="1" type="primary">EVAR_88550_1</name>
    <name evidence="1" type="ORF">TNIN_442811</name>
</gene>
<name>A0A8X7CB66_9ARAC</name>
<organism evidence="1 2">
    <name type="scientific">Trichonephila inaurata madagascariensis</name>
    <dbReference type="NCBI Taxonomy" id="2747483"/>
    <lineage>
        <taxon>Eukaryota</taxon>
        <taxon>Metazoa</taxon>
        <taxon>Ecdysozoa</taxon>
        <taxon>Arthropoda</taxon>
        <taxon>Chelicerata</taxon>
        <taxon>Arachnida</taxon>
        <taxon>Araneae</taxon>
        <taxon>Araneomorphae</taxon>
        <taxon>Entelegynae</taxon>
        <taxon>Araneoidea</taxon>
        <taxon>Nephilidae</taxon>
        <taxon>Trichonephila</taxon>
        <taxon>Trichonephila inaurata</taxon>
    </lineage>
</organism>
<evidence type="ECO:0000313" key="1">
    <source>
        <dbReference type="EMBL" id="GFY60348.1"/>
    </source>
</evidence>
<sequence>MAESFNYFENHEDSQFTLKELRDVLTGDPKDEWLRIVEAAAAIIHEDIRSSVVEAKSYPPPSKMLIKENQEIPKSLLHFSQEVIMKNRKGKIADSKTKCMSISHAIMAALRERSFSSQLLLSLSVFLHKRYGSERLTDVLYSLRFAASYENLPNLDELAQVFQEENCHVQTLHENEVRVLLAIYNGPQSENSIDNFRYTQFIKSTKLNKLMQLFNIPPISAAAHQHISRVYYQVQTWLGNHLEPREGGWILRNEFLEPMMTILPPAPDELLKTIYCNCKNSCGSRCGCEKSGCDDLQLVASIMGKLFSMFHDMRAISMKIVLLIPKSFKIWRQISLMTKIMRMNWKFSSDWKTTKKRKKKILTFMCVRLIIKIFVKPLHIRISIVIV</sequence>
<accession>A0A8X7CB66</accession>
<protein>
    <submittedName>
        <fullName evidence="1">Uncharacterized protein</fullName>
    </submittedName>
</protein>
<reference evidence="1" key="1">
    <citation type="submission" date="2020-08" db="EMBL/GenBank/DDBJ databases">
        <title>Multicomponent nature underlies the extraordinary mechanical properties of spider dragline silk.</title>
        <authorList>
            <person name="Kono N."/>
            <person name="Nakamura H."/>
            <person name="Mori M."/>
            <person name="Yoshida Y."/>
            <person name="Ohtoshi R."/>
            <person name="Malay A.D."/>
            <person name="Moran D.A.P."/>
            <person name="Tomita M."/>
            <person name="Numata K."/>
            <person name="Arakawa K."/>
        </authorList>
    </citation>
    <scope>NUCLEOTIDE SEQUENCE</scope>
</reference>
<evidence type="ECO:0000313" key="2">
    <source>
        <dbReference type="Proteomes" id="UP000886998"/>
    </source>
</evidence>
<comment type="caution">
    <text evidence="1">The sequence shown here is derived from an EMBL/GenBank/DDBJ whole genome shotgun (WGS) entry which is preliminary data.</text>
</comment>
<dbReference type="EMBL" id="BMAV01013117">
    <property type="protein sequence ID" value="GFY60348.1"/>
    <property type="molecule type" value="Genomic_DNA"/>
</dbReference>
<dbReference type="AlphaFoldDB" id="A0A8X7CB66"/>
<dbReference type="Proteomes" id="UP000886998">
    <property type="component" value="Unassembled WGS sequence"/>
</dbReference>